<keyword evidence="1" id="KW-0540">Nuclease</keyword>
<dbReference type="GO" id="GO:0016787">
    <property type="term" value="F:hydrolase activity"/>
    <property type="evidence" value="ECO:0007669"/>
    <property type="project" value="UniProtKB-KW"/>
</dbReference>
<organism evidence="4 5">
    <name type="scientific">Actinopolyspora saharensis</name>
    <dbReference type="NCBI Taxonomy" id="995062"/>
    <lineage>
        <taxon>Bacteria</taxon>
        <taxon>Bacillati</taxon>
        <taxon>Actinomycetota</taxon>
        <taxon>Actinomycetes</taxon>
        <taxon>Actinopolysporales</taxon>
        <taxon>Actinopolysporaceae</taxon>
        <taxon>Actinopolyspora</taxon>
    </lineage>
</organism>
<protein>
    <submittedName>
        <fullName evidence="4">Ribonuclease T1</fullName>
    </submittedName>
</protein>
<keyword evidence="2" id="KW-0378">Hydrolase</keyword>
<dbReference type="SUPFAM" id="SSF53933">
    <property type="entry name" value="Microbial ribonucleases"/>
    <property type="match status" value="1"/>
</dbReference>
<dbReference type="OrthoDB" id="5326845at2"/>
<dbReference type="GO" id="GO:0004521">
    <property type="term" value="F:RNA endonuclease activity"/>
    <property type="evidence" value="ECO:0007669"/>
    <property type="project" value="InterPro"/>
</dbReference>
<evidence type="ECO:0000313" key="5">
    <source>
        <dbReference type="Proteomes" id="UP000199301"/>
    </source>
</evidence>
<evidence type="ECO:0000256" key="1">
    <source>
        <dbReference type="ARBA" id="ARBA00022722"/>
    </source>
</evidence>
<dbReference type="Proteomes" id="UP000199301">
    <property type="component" value="Unassembled WGS sequence"/>
</dbReference>
<dbReference type="EMBL" id="FNKO01000002">
    <property type="protein sequence ID" value="SDQ71110.1"/>
    <property type="molecule type" value="Genomic_DNA"/>
</dbReference>
<reference evidence="5" key="1">
    <citation type="submission" date="2016-10" db="EMBL/GenBank/DDBJ databases">
        <authorList>
            <person name="Varghese N."/>
            <person name="Submissions S."/>
        </authorList>
    </citation>
    <scope>NUCLEOTIDE SEQUENCE [LARGE SCALE GENOMIC DNA]</scope>
    <source>
        <strain evidence="5">DSM 45459</strain>
    </source>
</reference>
<dbReference type="RefSeq" id="WP_092527225.1">
    <property type="nucleotide sequence ID" value="NZ_FNKO01000002.1"/>
</dbReference>
<sequence length="147" mass="15742">MRKHTANAPRVLLAGLFAVLGLLVPATVASAEPAPSHSAGSSAAVSAACGNTSGFEQVALSDLPPEATDTVRLIQQGGPYPYPEDGGVFHNWEGILPDCPEGYYHEYTVDTPGVDHRGARRFVVGSEGEYFYTDDHYESFRLTDINS</sequence>
<gene>
    <name evidence="4" type="ORF">SAMN04489718_1883</name>
</gene>
<proteinExistence type="predicted"/>
<dbReference type="STRING" id="995062.SAMN04489718_1883"/>
<dbReference type="GO" id="GO:0003723">
    <property type="term" value="F:RNA binding"/>
    <property type="evidence" value="ECO:0007669"/>
    <property type="project" value="InterPro"/>
</dbReference>
<keyword evidence="3" id="KW-0732">Signal</keyword>
<dbReference type="Gene3D" id="3.10.450.30">
    <property type="entry name" value="Microbial ribonucleases"/>
    <property type="match status" value="1"/>
</dbReference>
<dbReference type="InterPro" id="IPR000026">
    <property type="entry name" value="N1-like"/>
</dbReference>
<keyword evidence="5" id="KW-1185">Reference proteome</keyword>
<feature type="signal peptide" evidence="3">
    <location>
        <begin position="1"/>
        <end position="31"/>
    </location>
</feature>
<evidence type="ECO:0000256" key="3">
    <source>
        <dbReference type="SAM" id="SignalP"/>
    </source>
</evidence>
<accession>A0A1H1D3U5</accession>
<dbReference type="Pfam" id="PF00545">
    <property type="entry name" value="Ribonuclease"/>
    <property type="match status" value="1"/>
</dbReference>
<feature type="chain" id="PRO_5011433233" evidence="3">
    <location>
        <begin position="32"/>
        <end position="147"/>
    </location>
</feature>
<evidence type="ECO:0000256" key="2">
    <source>
        <dbReference type="ARBA" id="ARBA00022801"/>
    </source>
</evidence>
<evidence type="ECO:0000313" key="4">
    <source>
        <dbReference type="EMBL" id="SDQ71110.1"/>
    </source>
</evidence>
<dbReference type="InterPro" id="IPR016191">
    <property type="entry name" value="Ribonuclease/ribotoxin"/>
</dbReference>
<name>A0A1H1D3U5_9ACTN</name>
<dbReference type="AlphaFoldDB" id="A0A1H1D3U5"/>